<feature type="compositionally biased region" description="Basic and acidic residues" evidence="6">
    <location>
        <begin position="1211"/>
        <end position="1225"/>
    </location>
</feature>
<comment type="caution">
    <text evidence="9">The sequence shown here is derived from an EMBL/GenBank/DDBJ whole genome shotgun (WGS) entry which is preliminary data.</text>
</comment>
<feature type="domain" description="Ion transport" evidence="8">
    <location>
        <begin position="974"/>
        <end position="1091"/>
    </location>
</feature>
<evidence type="ECO:0000256" key="4">
    <source>
        <dbReference type="ARBA" id="ARBA00022989"/>
    </source>
</evidence>
<evidence type="ECO:0000256" key="5">
    <source>
        <dbReference type="ARBA" id="ARBA00023136"/>
    </source>
</evidence>
<evidence type="ECO:0000256" key="6">
    <source>
        <dbReference type="SAM" id="MobiDB-lite"/>
    </source>
</evidence>
<dbReference type="GO" id="GO:0005216">
    <property type="term" value="F:monoatomic ion channel activity"/>
    <property type="evidence" value="ECO:0007669"/>
    <property type="project" value="InterPro"/>
</dbReference>
<comment type="subcellular location">
    <subcellularLocation>
        <location evidence="1">Membrane</location>
        <topology evidence="1">Multi-pass membrane protein</topology>
    </subcellularLocation>
</comment>
<dbReference type="GO" id="GO:0005886">
    <property type="term" value="C:plasma membrane"/>
    <property type="evidence" value="ECO:0007669"/>
    <property type="project" value="TreeGrafter"/>
</dbReference>
<evidence type="ECO:0000256" key="2">
    <source>
        <dbReference type="ARBA" id="ARBA00022692"/>
    </source>
</evidence>
<dbReference type="VEuPathDB" id="FungiDB:FUN_014634"/>
<feature type="compositionally biased region" description="Acidic residues" evidence="6">
    <location>
        <begin position="1198"/>
        <end position="1210"/>
    </location>
</feature>
<sequence>MDEKEAETQNNTLTIEIPSETKDDIFDNIKEPRKEIEKHRRSIDRIFVSQYMDDTSTYNEVYGSDDYVVTYSKEDKSFLGWSVNTKNNGPQQPDVYFKADQIEDLNLRLGTLLSKKILSLYGYNKHWLIDLNSDRTNNERFLKLKQPVDCEKNIYQFFSNDAIGFLPNDLIQVSVRNRKIYKYCLKDRPINTVLWEYSQINDIEIPESLYGQVKNLRCTICRTKLFLIVKGCKTTILQFDLLTMNLERQYIANANSLSSMVVMNTNQTLLAYYCFIFSMKNGMLISYENYGEEPVEFITLKNNSERLVMNCYSNVHKLIDPYQAYDEIDISNDFNKTSVITKLNRKIFIDNGNVCVRNGSDENKLQQLSNEVIYRNSIYTSSVFNIIQSMFKEIIDRADIKKVASPDDKIKLKNRDLYEYILRPNDIYDEISFEHNDIISCCIPFPHILSYKLLNNQDLIIISMEAIEIFALLDKGFKNRYFWKNNDWNDIYKKFEKDRNSIYDINFVNEHYKPLIGRILKYEFNDSKDSIPLPNFMGQNTNHRKTIAEDVISDNLVSSKFGIEMLKIAIKENCDSVVRPIINNTIESIQNYSVNSMTFISLNLPKLCDDYPDYIIKYISYTSIILSPFCNNIRNSKNTSIHSYTNIYIKESHMDKNVFKAISSIYKWLIQHLRIKEEIQTVSFIVPFPQICVYQDDSKNNDHENENNDPENCDFNNNDYESHASKNNDHENHETENDDYENHASKNNDHENRETGKNHDIKSKINSNHFYNWWNFAAIIDFKVFESFGIYFAIIIGVVKKVFPFLVVLLFIVLGYAQAFFIVLRSNSINDDNDPRNVATKYVFVNPDGTITVYNLLTGDSGSLLSFTYREHSIMTILLTVFNYPPFISKKLRELVAFSDDNNKLEKKIDQLTKQNIEFKEDLIKQNVELKQQLEHNEEVQDNEKIQDNKGEQDNKLEMQKEQTKEELSKQKVIESFGIYFAIIIGVAKRVFPFLVLLFFIVLGYAQAFFIVLKSNITNDGSDNLFNWFPTSLLAVYKLITGDSGSLSSFTYREYPTMTVLLVTFTFFTVIYLMNLFIGLLNLAIGDYNKKEEYLLQKAKIIMEIELFYMLPWQRNNKKWFPNWIYYDLPVTEARKLINAIDNEQTVFNYPPLISEELRNLVVLADDNNKLENKIDQTKEELKQQMEFIMKNIGVEKDNEEEQDSEEEEQENKLEKQMEQTKEELPKQHVGLKQQMDNHALQMDKLALQMDKLNQQMENIMELLLKRN</sequence>
<dbReference type="InterPro" id="IPR024862">
    <property type="entry name" value="TRPV"/>
</dbReference>
<keyword evidence="3" id="KW-0677">Repeat</keyword>
<proteinExistence type="predicted"/>
<evidence type="ECO:0000313" key="10">
    <source>
        <dbReference type="Proteomes" id="UP000232722"/>
    </source>
</evidence>
<dbReference type="Pfam" id="PF00520">
    <property type="entry name" value="Ion_trans"/>
    <property type="match status" value="1"/>
</dbReference>
<reference evidence="9 10" key="1">
    <citation type="submission" date="2016-04" db="EMBL/GenBank/DDBJ databases">
        <title>Genome analyses suggest a sexual origin of heterokaryosis in a supposedly ancient asexual fungus.</title>
        <authorList>
            <person name="Ropars J."/>
            <person name="Sedzielewska K."/>
            <person name="Noel J."/>
            <person name="Charron P."/>
            <person name="Farinelli L."/>
            <person name="Marton T."/>
            <person name="Kruger M."/>
            <person name="Pelin A."/>
            <person name="Brachmann A."/>
            <person name="Corradi N."/>
        </authorList>
    </citation>
    <scope>NUCLEOTIDE SEQUENCE [LARGE SCALE GENOMIC DNA]</scope>
    <source>
        <strain evidence="9 10">A5</strain>
    </source>
</reference>
<feature type="compositionally biased region" description="Basic and acidic residues" evidence="6">
    <location>
        <begin position="697"/>
        <end position="706"/>
    </location>
</feature>
<dbReference type="PANTHER" id="PTHR10582:SF2">
    <property type="entry name" value="INACTIVE"/>
    <property type="match status" value="1"/>
</dbReference>
<dbReference type="VEuPathDB" id="FungiDB:RhiirFUN_011783"/>
<dbReference type="GO" id="GO:0098703">
    <property type="term" value="P:calcium ion import across plasma membrane"/>
    <property type="evidence" value="ECO:0007669"/>
    <property type="project" value="TreeGrafter"/>
</dbReference>
<feature type="transmembrane region" description="Helical" evidence="7">
    <location>
        <begin position="1060"/>
        <end position="1085"/>
    </location>
</feature>
<dbReference type="AlphaFoldDB" id="A0A2N0PG73"/>
<evidence type="ECO:0000256" key="3">
    <source>
        <dbReference type="ARBA" id="ARBA00022737"/>
    </source>
</evidence>
<keyword evidence="4 7" id="KW-1133">Transmembrane helix</keyword>
<dbReference type="Proteomes" id="UP000232722">
    <property type="component" value="Unassembled WGS sequence"/>
</dbReference>
<keyword evidence="5 7" id="KW-0472">Membrane</keyword>
<feature type="region of interest" description="Disordered" evidence="6">
    <location>
        <begin position="697"/>
        <end position="760"/>
    </location>
</feature>
<name>A0A2N0PG73_9GLOM</name>
<feature type="region of interest" description="Disordered" evidence="6">
    <location>
        <begin position="1194"/>
        <end position="1225"/>
    </location>
</feature>
<reference evidence="9 10" key="2">
    <citation type="submission" date="2017-09" db="EMBL/GenBank/DDBJ databases">
        <title>Extensive intraspecific genome diversity in a model arbuscular mycorrhizal fungus.</title>
        <authorList>
            <person name="Chen E.C."/>
            <person name="Morin E."/>
            <person name="Beaudet D."/>
            <person name="Noel J."/>
            <person name="Ndikumana S."/>
            <person name="Charron P."/>
            <person name="St-Onge C."/>
            <person name="Giorgi J."/>
            <person name="Grigoriev I.V."/>
            <person name="Roux C."/>
            <person name="Martin F.M."/>
            <person name="Corradi N."/>
        </authorList>
    </citation>
    <scope>NUCLEOTIDE SEQUENCE [LARGE SCALE GENOMIC DNA]</scope>
    <source>
        <strain evidence="9 10">A5</strain>
    </source>
</reference>
<dbReference type="PANTHER" id="PTHR10582">
    <property type="entry name" value="TRANSIENT RECEPTOR POTENTIAL ION CHANNEL PROTEIN"/>
    <property type="match status" value="1"/>
</dbReference>
<organism evidence="9 10">
    <name type="scientific">Rhizophagus irregularis</name>
    <dbReference type="NCBI Taxonomy" id="588596"/>
    <lineage>
        <taxon>Eukaryota</taxon>
        <taxon>Fungi</taxon>
        <taxon>Fungi incertae sedis</taxon>
        <taxon>Mucoromycota</taxon>
        <taxon>Glomeromycotina</taxon>
        <taxon>Glomeromycetes</taxon>
        <taxon>Glomerales</taxon>
        <taxon>Glomeraceae</taxon>
        <taxon>Rhizophagus</taxon>
    </lineage>
</organism>
<accession>A0A2N0PG73</accession>
<evidence type="ECO:0000313" key="9">
    <source>
        <dbReference type="EMBL" id="PKC05807.1"/>
    </source>
</evidence>
<feature type="transmembrane region" description="Helical" evidence="7">
    <location>
        <begin position="802"/>
        <end position="824"/>
    </location>
</feature>
<dbReference type="VEuPathDB" id="FungiDB:RhiirA1_457358"/>
<protein>
    <recommendedName>
        <fullName evidence="8">Ion transport domain-containing protein</fullName>
    </recommendedName>
</protein>
<evidence type="ECO:0000256" key="7">
    <source>
        <dbReference type="SAM" id="Phobius"/>
    </source>
</evidence>
<feature type="region of interest" description="Disordered" evidence="6">
    <location>
        <begin position="936"/>
        <end position="962"/>
    </location>
</feature>
<feature type="transmembrane region" description="Helical" evidence="7">
    <location>
        <begin position="991"/>
        <end position="1013"/>
    </location>
</feature>
<keyword evidence="2 7" id="KW-0812">Transmembrane</keyword>
<dbReference type="InterPro" id="IPR005821">
    <property type="entry name" value="Ion_trans_dom"/>
</dbReference>
<dbReference type="EMBL" id="LLXJ01000833">
    <property type="protein sequence ID" value="PKC05807.1"/>
    <property type="molecule type" value="Genomic_DNA"/>
</dbReference>
<gene>
    <name evidence="9" type="ORF">RhiirA5_501830</name>
</gene>
<evidence type="ECO:0000256" key="1">
    <source>
        <dbReference type="ARBA" id="ARBA00004141"/>
    </source>
</evidence>
<evidence type="ECO:0000259" key="8">
    <source>
        <dbReference type="Pfam" id="PF00520"/>
    </source>
</evidence>
<dbReference type="Gene3D" id="1.10.287.70">
    <property type="match status" value="1"/>
</dbReference>
<feature type="compositionally biased region" description="Basic and acidic residues" evidence="6">
    <location>
        <begin position="720"/>
        <end position="760"/>
    </location>
</feature>
<dbReference type="VEuPathDB" id="FungiDB:RhiirA1_533856"/>